<dbReference type="InterPro" id="IPR037238">
    <property type="entry name" value="YbiA-like_sf"/>
</dbReference>
<dbReference type="Proteomes" id="UP000597444">
    <property type="component" value="Unassembled WGS sequence"/>
</dbReference>
<evidence type="ECO:0000313" key="4">
    <source>
        <dbReference type="EMBL" id="GHP00583.1"/>
    </source>
</evidence>
<comment type="catalytic activity">
    <reaction evidence="2">
        <text>2,5-diamino-6-hydroxy-4-(5-phosphoribosylamino)-pyrimidine + H2O = 2,5,6-triamino-4-hydroxypyrimidine + D-ribose 5-phosphate</text>
        <dbReference type="Rhea" id="RHEA:23436"/>
        <dbReference type="ChEBI" id="CHEBI:15377"/>
        <dbReference type="ChEBI" id="CHEBI:58614"/>
        <dbReference type="ChEBI" id="CHEBI:78346"/>
        <dbReference type="ChEBI" id="CHEBI:137796"/>
    </reaction>
</comment>
<protein>
    <recommendedName>
        <fullName evidence="3">NADAR domain-containing protein</fullName>
    </recommendedName>
</protein>
<dbReference type="CDD" id="cd15457">
    <property type="entry name" value="NADAR"/>
    <property type="match status" value="1"/>
</dbReference>
<evidence type="ECO:0000256" key="1">
    <source>
        <dbReference type="ARBA" id="ARBA00000022"/>
    </source>
</evidence>
<dbReference type="Gene3D" id="1.10.357.40">
    <property type="entry name" value="YbiA-like"/>
    <property type="match status" value="1"/>
</dbReference>
<comment type="caution">
    <text evidence="4">The sequence shown here is derived from an EMBL/GenBank/DDBJ whole genome shotgun (WGS) entry which is preliminary data.</text>
</comment>
<evidence type="ECO:0000256" key="2">
    <source>
        <dbReference type="ARBA" id="ARBA00000751"/>
    </source>
</evidence>
<proteinExistence type="predicted"/>
<evidence type="ECO:0000313" key="5">
    <source>
        <dbReference type="Proteomes" id="UP000597444"/>
    </source>
</evidence>
<feature type="domain" description="NADAR" evidence="3">
    <location>
        <begin position="9"/>
        <end position="148"/>
    </location>
</feature>
<sequence>MSSRAEAIFFYKVEGLYGCFSNFSSHSIVMKSRWWPTTAHYFQAQKFAGTAYAEQIRLAPTPQIATEIGRDPRLPLRRDWEQVKDDVMREAVLHKFATYEDLAKVLLATGEKQIIENNRLDPYWGCGPDGNGKNRLGHILVEVRTILRERVCSSRVIAVY</sequence>
<dbReference type="RefSeq" id="WP_220211172.1">
    <property type="nucleotide sequence ID" value="NZ_BNJK01000003.1"/>
</dbReference>
<dbReference type="Pfam" id="PF08719">
    <property type="entry name" value="NADAR"/>
    <property type="match status" value="1"/>
</dbReference>
<dbReference type="NCBIfam" id="TIGR02464">
    <property type="entry name" value="ribofla_fusion"/>
    <property type="match status" value="1"/>
</dbReference>
<organism evidence="4 5">
    <name type="scientific">Reticulibacter mediterranei</name>
    <dbReference type="NCBI Taxonomy" id="2778369"/>
    <lineage>
        <taxon>Bacteria</taxon>
        <taxon>Bacillati</taxon>
        <taxon>Chloroflexota</taxon>
        <taxon>Ktedonobacteria</taxon>
        <taxon>Ktedonobacterales</taxon>
        <taxon>Reticulibacteraceae</taxon>
        <taxon>Reticulibacter</taxon>
    </lineage>
</organism>
<comment type="catalytic activity">
    <reaction evidence="1">
        <text>5-amino-6-(5-phospho-D-ribosylamino)uracil + H2O = 5,6-diaminouracil + D-ribose 5-phosphate</text>
        <dbReference type="Rhea" id="RHEA:55020"/>
        <dbReference type="ChEBI" id="CHEBI:15377"/>
        <dbReference type="ChEBI" id="CHEBI:46252"/>
        <dbReference type="ChEBI" id="CHEBI:58453"/>
        <dbReference type="ChEBI" id="CHEBI:78346"/>
    </reaction>
</comment>
<dbReference type="InterPro" id="IPR012816">
    <property type="entry name" value="NADAR"/>
</dbReference>
<accession>A0A8J3N6P9</accession>
<keyword evidence="5" id="KW-1185">Reference proteome</keyword>
<reference evidence="4" key="1">
    <citation type="submission" date="2020-10" db="EMBL/GenBank/DDBJ databases">
        <title>Taxonomic study of unclassified bacteria belonging to the class Ktedonobacteria.</title>
        <authorList>
            <person name="Yabe S."/>
            <person name="Wang C.M."/>
            <person name="Zheng Y."/>
            <person name="Sakai Y."/>
            <person name="Cavaletti L."/>
            <person name="Monciardini P."/>
            <person name="Donadio S."/>
        </authorList>
    </citation>
    <scope>NUCLEOTIDE SEQUENCE</scope>
    <source>
        <strain evidence="4">ID150040</strain>
    </source>
</reference>
<gene>
    <name evidence="4" type="ORF">KSF_106300</name>
</gene>
<evidence type="ECO:0000259" key="3">
    <source>
        <dbReference type="Pfam" id="PF08719"/>
    </source>
</evidence>
<dbReference type="EMBL" id="BNJK01000003">
    <property type="protein sequence ID" value="GHP00583.1"/>
    <property type="molecule type" value="Genomic_DNA"/>
</dbReference>
<dbReference type="AlphaFoldDB" id="A0A8J3N6P9"/>
<dbReference type="SUPFAM" id="SSF143990">
    <property type="entry name" value="YbiA-like"/>
    <property type="match status" value="1"/>
</dbReference>
<name>A0A8J3N6P9_9CHLR</name>